<sequence length="654" mass="74279">MVGGFEKNSMDVIDVYVASSRYTERLRNCFLDNFYKASFYWLMRVRCKEGVLSVKVEPGVRFHVSSVEPGEKRVDPITIFVRRRLGNARIKDVKQLGWERVLRVNLERGGVVYGIIVELLPRGVAIVVDDEDKVLFTTRLLELRDRVVKTGVKYQPPPLRGVSPKAQNLADILLAYDSLVKGIAKGWGLPGYIAEEIIYRAGLFEGKNAEPAKIARVDLSRLAEEYARLVVEAESGRGYLVYYTEGAGPALFTSFRPRVIAEEYGWSVRELDFDTAVDTFFSFYEKSIARRMVERKLAEKKGEVEAAIKGILERVRSFQAELEEYKKALNAIYENYGFVEHALLCSQEARRTRGWDSIPRLCDGVKAYQPDKGLIQLRAGDVEFWLDIRLGLTGNIVELRKKISELEKKIKSAVEKKKSLEEELEKIEWSTIEESRIVIRPREWYERYHWLITTSGLLAIGGRDAGQNEVIYRKYLEDADIFLHADIHGAPIVVLKTHGREASERDILEAAYLTACYSKAWKAGFASIDVFWARGDQVSKTPPSGEYLSKGSFMVYGRRNYVTIPLELSLGLEKVESSVYGTYYRVIVGPEELVRERSVGYVVLKPGDKPVENVASEIYDKLVKSRAREFITVGEITSQIPGPSTIVKIVQKEG</sequence>
<protein>
    <submittedName>
        <fullName evidence="3">Fibronectin-binding domain-containing protein</fullName>
    </submittedName>
</protein>
<dbReference type="GO" id="GO:0043023">
    <property type="term" value="F:ribosomal large subunit binding"/>
    <property type="evidence" value="ECO:0007669"/>
    <property type="project" value="TreeGrafter"/>
</dbReference>
<feature type="coiled-coil region" evidence="1">
    <location>
        <begin position="308"/>
        <end position="335"/>
    </location>
</feature>
<accession>A0A7J3XZM0</accession>
<evidence type="ECO:0000313" key="3">
    <source>
        <dbReference type="EMBL" id="HHP68120.1"/>
    </source>
</evidence>
<keyword evidence="1" id="KW-0175">Coiled coil</keyword>
<dbReference type="GO" id="GO:1990112">
    <property type="term" value="C:RQC complex"/>
    <property type="evidence" value="ECO:0007669"/>
    <property type="project" value="TreeGrafter"/>
</dbReference>
<evidence type="ECO:0000259" key="2">
    <source>
        <dbReference type="Pfam" id="PF05670"/>
    </source>
</evidence>
<dbReference type="PANTHER" id="PTHR15239">
    <property type="entry name" value="NUCLEAR EXPORT MEDIATOR FACTOR NEMF"/>
    <property type="match status" value="1"/>
</dbReference>
<proteinExistence type="predicted"/>
<dbReference type="InterPro" id="IPR008532">
    <property type="entry name" value="NFACT_RNA-bd"/>
</dbReference>
<feature type="domain" description="NFACT RNA-binding" evidence="2">
    <location>
        <begin position="448"/>
        <end position="557"/>
    </location>
</feature>
<dbReference type="GO" id="GO:0000049">
    <property type="term" value="F:tRNA binding"/>
    <property type="evidence" value="ECO:0007669"/>
    <property type="project" value="TreeGrafter"/>
</dbReference>
<name>A0A7J3XZM0_9CREN</name>
<feature type="coiled-coil region" evidence="1">
    <location>
        <begin position="389"/>
        <end position="430"/>
    </location>
</feature>
<evidence type="ECO:0000256" key="1">
    <source>
        <dbReference type="SAM" id="Coils"/>
    </source>
</evidence>
<reference evidence="3" key="1">
    <citation type="journal article" date="2020" name="mSystems">
        <title>Genome- and Community-Level Interaction Insights into Carbon Utilization and Element Cycling Functions of Hydrothermarchaeota in Hydrothermal Sediment.</title>
        <authorList>
            <person name="Zhou Z."/>
            <person name="Liu Y."/>
            <person name="Xu W."/>
            <person name="Pan J."/>
            <person name="Luo Z.H."/>
            <person name="Li M."/>
        </authorList>
    </citation>
    <scope>NUCLEOTIDE SEQUENCE [LARGE SCALE GENOMIC DNA]</scope>
    <source>
        <strain evidence="3">SpSt-110</strain>
    </source>
</reference>
<dbReference type="AlphaFoldDB" id="A0A7J3XZM0"/>
<organism evidence="3">
    <name type="scientific">Thermogladius calderae</name>
    <dbReference type="NCBI Taxonomy" id="1200300"/>
    <lineage>
        <taxon>Archaea</taxon>
        <taxon>Thermoproteota</taxon>
        <taxon>Thermoprotei</taxon>
        <taxon>Desulfurococcales</taxon>
        <taxon>Desulfurococcaceae</taxon>
        <taxon>Thermogladius</taxon>
    </lineage>
</organism>
<comment type="caution">
    <text evidence="3">The sequence shown here is derived from an EMBL/GenBank/DDBJ whole genome shotgun (WGS) entry which is preliminary data.</text>
</comment>
<gene>
    <name evidence="3" type="ORF">ENM60_04970</name>
</gene>
<dbReference type="PANTHER" id="PTHR15239:SF6">
    <property type="entry name" value="RIBOSOME QUALITY CONTROL COMPLEX SUBUNIT NEMF"/>
    <property type="match status" value="1"/>
</dbReference>
<dbReference type="Pfam" id="PF05833">
    <property type="entry name" value="NFACT_N"/>
    <property type="match status" value="1"/>
</dbReference>
<dbReference type="NCBIfam" id="NF041120">
    <property type="entry name" value="RqcH_arch"/>
    <property type="match status" value="1"/>
</dbReference>
<dbReference type="InterPro" id="IPR051608">
    <property type="entry name" value="RQC_Subunit_NEMF"/>
</dbReference>
<dbReference type="EMBL" id="DRYK01000061">
    <property type="protein sequence ID" value="HHP68120.1"/>
    <property type="molecule type" value="Genomic_DNA"/>
</dbReference>
<dbReference type="Gene3D" id="2.30.310.10">
    <property type="entry name" value="ibrinogen binding protein from staphylococcus aureus domain"/>
    <property type="match status" value="1"/>
</dbReference>
<dbReference type="GO" id="GO:0072344">
    <property type="term" value="P:rescue of stalled ribosome"/>
    <property type="evidence" value="ECO:0007669"/>
    <property type="project" value="TreeGrafter"/>
</dbReference>
<dbReference type="Pfam" id="PF05670">
    <property type="entry name" value="NFACT-R_1"/>
    <property type="match status" value="1"/>
</dbReference>